<dbReference type="AlphaFoldDB" id="A0A024SEI6"/>
<evidence type="ECO:0000256" key="1">
    <source>
        <dbReference type="SAM" id="MobiDB-lite"/>
    </source>
</evidence>
<dbReference type="Proteomes" id="UP000024376">
    <property type="component" value="Unassembled WGS sequence"/>
</dbReference>
<gene>
    <name evidence="2" type="ORF">M419DRAFT_74830</name>
</gene>
<proteinExistence type="predicted"/>
<dbReference type="OrthoDB" id="4897271at2759"/>
<sequence>MLVGDLVHFRAALSNGVSHDLILSPSTANTTPAVSRRNSTAACNTPDNRSIASQDDHHKKNTKTKKRHWWSRPTPSVKAANCGAGMKLPMNVV</sequence>
<organism evidence="2 3">
    <name type="scientific">Hypocrea jecorina (strain ATCC 56765 / BCRC 32924 / NRRL 11460 / Rut C-30)</name>
    <name type="common">Trichoderma reesei</name>
    <dbReference type="NCBI Taxonomy" id="1344414"/>
    <lineage>
        <taxon>Eukaryota</taxon>
        <taxon>Fungi</taxon>
        <taxon>Dikarya</taxon>
        <taxon>Ascomycota</taxon>
        <taxon>Pezizomycotina</taxon>
        <taxon>Sordariomycetes</taxon>
        <taxon>Hypocreomycetidae</taxon>
        <taxon>Hypocreales</taxon>
        <taxon>Hypocreaceae</taxon>
        <taxon>Trichoderma</taxon>
    </lineage>
</organism>
<evidence type="ECO:0000313" key="2">
    <source>
        <dbReference type="EMBL" id="ETS03770.1"/>
    </source>
</evidence>
<dbReference type="EMBL" id="KI911142">
    <property type="protein sequence ID" value="ETS03770.1"/>
    <property type="molecule type" value="Genomic_DNA"/>
</dbReference>
<feature type="compositionally biased region" description="Basic residues" evidence="1">
    <location>
        <begin position="59"/>
        <end position="70"/>
    </location>
</feature>
<accession>A0A024SEI6</accession>
<dbReference type="KEGG" id="trr:M419DRAFT_74830"/>
<feature type="compositionally biased region" description="Polar residues" evidence="1">
    <location>
        <begin position="24"/>
        <end position="53"/>
    </location>
</feature>
<reference evidence="3" key="1">
    <citation type="journal article" date="2013" name="Ind. Biotechnol.">
        <title>Comparative genomics analysis of Trichoderma reesei strains.</title>
        <authorList>
            <person name="Koike H."/>
            <person name="Aerts A."/>
            <person name="LaButti K."/>
            <person name="Grigoriev I.V."/>
            <person name="Baker S.E."/>
        </authorList>
    </citation>
    <scope>NUCLEOTIDE SEQUENCE [LARGE SCALE GENOMIC DNA]</scope>
    <source>
        <strain evidence="3">ATCC 56765 / BCRC 32924 / NRRL 11460 / Rut C-30</strain>
    </source>
</reference>
<name>A0A024SEI6_HYPJR</name>
<evidence type="ECO:0000313" key="3">
    <source>
        <dbReference type="Proteomes" id="UP000024376"/>
    </source>
</evidence>
<feature type="region of interest" description="Disordered" evidence="1">
    <location>
        <begin position="24"/>
        <end position="82"/>
    </location>
</feature>
<dbReference type="HOGENOM" id="CLU_2622349_0_0_1"/>
<protein>
    <submittedName>
        <fullName evidence="2">Uncharacterized protein</fullName>
    </submittedName>
</protein>